<evidence type="ECO:0000259" key="7">
    <source>
        <dbReference type="PROSITE" id="PS51093"/>
    </source>
</evidence>
<accession>A0A0H3NDU5</accession>
<evidence type="ECO:0000256" key="5">
    <source>
        <dbReference type="ARBA" id="ARBA00022683"/>
    </source>
</evidence>
<dbReference type="PROSITE" id="PS51093">
    <property type="entry name" value="PTS_EIIA_TYPE_1"/>
    <property type="match status" value="1"/>
</dbReference>
<keyword evidence="2" id="KW-0813">Transport</keyword>
<keyword evidence="3" id="KW-0762">Sugar transport</keyword>
<evidence type="ECO:0000313" key="8">
    <source>
        <dbReference type="EMBL" id="CBA64519.1"/>
    </source>
</evidence>
<evidence type="ECO:0000256" key="1">
    <source>
        <dbReference type="ARBA" id="ARBA00004496"/>
    </source>
</evidence>
<keyword evidence="4" id="KW-0808">Transferase</keyword>
<name>A0A0H3NDU5_CLODC</name>
<gene>
    <name evidence="8" type="ordered locus">CD196_2357</name>
</gene>
<dbReference type="Proteomes" id="UP000002068">
    <property type="component" value="Chromosome"/>
</dbReference>
<dbReference type="PANTHER" id="PTHR45008:SF1">
    <property type="entry name" value="PTS SYSTEM GLUCOSE-SPECIFIC EIIA COMPONENT"/>
    <property type="match status" value="1"/>
</dbReference>
<dbReference type="GO" id="GO:0016301">
    <property type="term" value="F:kinase activity"/>
    <property type="evidence" value="ECO:0007669"/>
    <property type="project" value="UniProtKB-KW"/>
</dbReference>
<evidence type="ECO:0000256" key="4">
    <source>
        <dbReference type="ARBA" id="ARBA00022679"/>
    </source>
</evidence>
<reference evidence="8 9" key="1">
    <citation type="journal article" date="2009" name="Genome Biol.">
        <title>Comparative genome and phenotypic analysis of Clostridium difficile 027 strains provides insight into the evolution of a hypervirulent bacterium.</title>
        <authorList>
            <person name="Stabler R.A."/>
            <person name="He M."/>
            <person name="Dawson L."/>
            <person name="Martin M."/>
            <person name="Valiente E."/>
            <person name="Corton C."/>
            <person name="Lawley T.D."/>
            <person name="Sebaihia M."/>
            <person name="Quail M.A."/>
            <person name="Rose G."/>
            <person name="Gerding D.N."/>
            <person name="Gibert M."/>
            <person name="Popoff M.R."/>
            <person name="Parkhill J."/>
            <person name="Dougan G."/>
            <person name="Wren B.W."/>
        </authorList>
    </citation>
    <scope>NUCLEOTIDE SEQUENCE [LARGE SCALE GENOMIC DNA]</scope>
    <source>
        <strain evidence="8 9">CD196</strain>
    </source>
</reference>
<evidence type="ECO:0000256" key="2">
    <source>
        <dbReference type="ARBA" id="ARBA00022448"/>
    </source>
</evidence>
<dbReference type="PROSITE" id="PS00371">
    <property type="entry name" value="PTS_EIIA_TYPE_1_HIS"/>
    <property type="match status" value="1"/>
</dbReference>
<dbReference type="HOGENOM" id="CLU_012312_5_1_9"/>
<dbReference type="SUPFAM" id="SSF51261">
    <property type="entry name" value="Duplicated hybrid motif"/>
    <property type="match status" value="1"/>
</dbReference>
<keyword evidence="5" id="KW-0598">Phosphotransferase system</keyword>
<dbReference type="GO" id="GO:0005737">
    <property type="term" value="C:cytoplasm"/>
    <property type="evidence" value="ECO:0007669"/>
    <property type="project" value="UniProtKB-SubCell"/>
</dbReference>
<protein>
    <submittedName>
        <fullName evidence="8">PTS system, IIa component</fullName>
    </submittedName>
</protein>
<dbReference type="InterPro" id="IPR001127">
    <property type="entry name" value="PTS_EIIA_1_perm"/>
</dbReference>
<comment type="subcellular location">
    <subcellularLocation>
        <location evidence="1">Cytoplasm</location>
    </subcellularLocation>
</comment>
<dbReference type="GO" id="GO:0009401">
    <property type="term" value="P:phosphoenolpyruvate-dependent sugar phosphotransferase system"/>
    <property type="evidence" value="ECO:0007669"/>
    <property type="project" value="UniProtKB-KW"/>
</dbReference>
<evidence type="ECO:0000313" key="9">
    <source>
        <dbReference type="Proteomes" id="UP000002068"/>
    </source>
</evidence>
<dbReference type="InterPro" id="IPR050890">
    <property type="entry name" value="PTS_EIIA_component"/>
</dbReference>
<evidence type="ECO:0000256" key="6">
    <source>
        <dbReference type="ARBA" id="ARBA00022777"/>
    </source>
</evidence>
<keyword evidence="6" id="KW-0418">Kinase</keyword>
<dbReference type="AlphaFoldDB" id="A0A0H3NDU5"/>
<dbReference type="PANTHER" id="PTHR45008">
    <property type="entry name" value="PTS SYSTEM GLUCOSE-SPECIFIC EIIA COMPONENT"/>
    <property type="match status" value="1"/>
</dbReference>
<organism evidence="8 9">
    <name type="scientific">Clostridioides difficile (strain CD196)</name>
    <name type="common">Peptoclostridium difficile</name>
    <dbReference type="NCBI Taxonomy" id="645462"/>
    <lineage>
        <taxon>Bacteria</taxon>
        <taxon>Bacillati</taxon>
        <taxon>Bacillota</taxon>
        <taxon>Clostridia</taxon>
        <taxon>Peptostreptococcales</taxon>
        <taxon>Peptostreptococcaceae</taxon>
        <taxon>Clostridioides</taxon>
    </lineage>
</organism>
<sequence length="160" mass="17383">MLNFFKKNKSYKLHAVVSGNSINIEKVNDSVFSKKLMGDGVAIIPNSNVVVAPCNGKVTVLTESKHAFGMVSDEGVEILVHIGIDTVNLQGEGFKNEVSQGDTVKKGSPIISFEREKINSQGIDCTTIIIVLNHSEFSEINCMVENEVVAGQDTVIEIMK</sequence>
<dbReference type="FunFam" id="2.70.70.10:FF:000001">
    <property type="entry name" value="PTS system glucose-specific IIA component"/>
    <property type="match status" value="1"/>
</dbReference>
<dbReference type="Pfam" id="PF00358">
    <property type="entry name" value="PTS_EIIA_1"/>
    <property type="match status" value="1"/>
</dbReference>
<dbReference type="EMBL" id="FN538970">
    <property type="protein sequence ID" value="CBA64519.1"/>
    <property type="molecule type" value="Genomic_DNA"/>
</dbReference>
<evidence type="ECO:0000256" key="3">
    <source>
        <dbReference type="ARBA" id="ARBA00022597"/>
    </source>
</evidence>
<dbReference type="InterPro" id="IPR011055">
    <property type="entry name" value="Dup_hybrid_motif"/>
</dbReference>
<dbReference type="NCBIfam" id="TIGR00830">
    <property type="entry name" value="PTBA"/>
    <property type="match status" value="1"/>
</dbReference>
<proteinExistence type="predicted"/>
<dbReference type="RefSeq" id="WP_009890720.1">
    <property type="nucleotide sequence ID" value="NC_013315.1"/>
</dbReference>
<feature type="domain" description="PTS EIIA type-1" evidence="7">
    <location>
        <begin position="29"/>
        <end position="133"/>
    </location>
</feature>
<dbReference type="Gene3D" id="2.70.70.10">
    <property type="entry name" value="Glucose Permease (Domain IIA)"/>
    <property type="match status" value="1"/>
</dbReference>
<dbReference type="KEGG" id="cdc:CD196_2357"/>